<comment type="subunit">
    <text evidence="3">Homodimer.</text>
</comment>
<feature type="binding site" evidence="3">
    <location>
        <position position="38"/>
    </location>
    <ligand>
        <name>CoA</name>
        <dbReference type="ChEBI" id="CHEBI:57287"/>
    </ligand>
</feature>
<dbReference type="Pfam" id="PF02515">
    <property type="entry name" value="CoA_transf_3"/>
    <property type="match status" value="1"/>
</dbReference>
<gene>
    <name evidence="3 4" type="primary">frc</name>
    <name evidence="4" type="ORF">K9D25_22235</name>
</gene>
<keyword evidence="1 3" id="KW-0808">Transferase</keyword>
<name>A0A9E7CYB9_9HYPH</name>
<dbReference type="EC" id="2.8.3.16" evidence="3"/>
<protein>
    <recommendedName>
        <fullName evidence="3">Formyl-CoA:oxalate CoA-transferase</fullName>
        <shortName evidence="3">FCOCT</shortName>
        <ecNumber evidence="3">2.8.3.16</ecNumber>
    </recommendedName>
    <alternativeName>
        <fullName evidence="3">Formyl-coenzyme A transferase</fullName>
        <shortName evidence="3">Formyl-CoA transferase</shortName>
    </alternativeName>
</protein>
<feature type="active site" description="Nucleophile" evidence="3">
    <location>
        <position position="169"/>
    </location>
</feature>
<geneLocation type="plasmid" evidence="4 5">
    <name>pA</name>
</geneLocation>
<feature type="binding site" evidence="3">
    <location>
        <begin position="96"/>
        <end position="98"/>
    </location>
    <ligand>
        <name>CoA</name>
        <dbReference type="ChEBI" id="CHEBI:57287"/>
    </ligand>
</feature>
<dbReference type="InterPro" id="IPR023606">
    <property type="entry name" value="CoA-Trfase_III_dom_1_sf"/>
</dbReference>
<evidence type="ECO:0000256" key="3">
    <source>
        <dbReference type="HAMAP-Rule" id="MF_00742"/>
    </source>
</evidence>
<dbReference type="RefSeq" id="WP_244451038.1">
    <property type="nucleotide sequence ID" value="NZ_CP083240.1"/>
</dbReference>
<feature type="binding site" evidence="3">
    <location>
        <position position="104"/>
    </location>
    <ligand>
        <name>CoA</name>
        <dbReference type="ChEBI" id="CHEBI:57287"/>
    </ligand>
</feature>
<comment type="function">
    <text evidence="2 3">Involved in the catabolism of oxalate and in the adapatation to low pH via the induction of the oxalate-dependent acid tolerance response (ATR). Catalyzes the transfer of the CoA moiety from formyl-CoA to oxalate.</text>
</comment>
<dbReference type="InterPro" id="IPR003673">
    <property type="entry name" value="CoA-Trfase_fam_III"/>
</dbReference>
<dbReference type="PANTHER" id="PTHR48207">
    <property type="entry name" value="SUCCINATE--HYDROXYMETHYLGLUTARATE COA-TRANSFERASE"/>
    <property type="match status" value="1"/>
</dbReference>
<dbReference type="EMBL" id="CP083240">
    <property type="protein sequence ID" value="UOK73359.1"/>
    <property type="molecule type" value="Genomic_DNA"/>
</dbReference>
<dbReference type="AlphaFoldDB" id="A0A9E7CYB9"/>
<dbReference type="Gene3D" id="3.40.50.10540">
    <property type="entry name" value="Crotonobetainyl-coa:carnitine coa-transferase, domain 1"/>
    <property type="match status" value="1"/>
</dbReference>
<comment type="catalytic activity">
    <reaction evidence="3">
        <text>formyl-CoA + oxalate = oxalyl-CoA + formate</text>
        <dbReference type="Rhea" id="RHEA:16545"/>
        <dbReference type="ChEBI" id="CHEBI:15740"/>
        <dbReference type="ChEBI" id="CHEBI:30623"/>
        <dbReference type="ChEBI" id="CHEBI:57376"/>
        <dbReference type="ChEBI" id="CHEBI:57388"/>
        <dbReference type="EC" id="2.8.3.16"/>
    </reaction>
</comment>
<dbReference type="InterPro" id="IPR044855">
    <property type="entry name" value="CoA-Trfase_III_dom3_sf"/>
</dbReference>
<evidence type="ECO:0000256" key="1">
    <source>
        <dbReference type="ARBA" id="ARBA00022679"/>
    </source>
</evidence>
<comment type="caution">
    <text evidence="3">Lacks conserved residue(s) required for the propagation of feature annotation.</text>
</comment>
<accession>A0A9E7CYB9</accession>
<comment type="pathway">
    <text evidence="3">Metabolic intermediate degradation; oxalate degradation; CO(2) and formate from oxalate: step 1/2.</text>
</comment>
<comment type="similarity">
    <text evidence="3">Belongs to the CoA-transferase III family. Frc subfamily.</text>
</comment>
<dbReference type="KEGG" id="apol:K9D25_22235"/>
<keyword evidence="4" id="KW-0614">Plasmid</keyword>
<evidence type="ECO:0000313" key="5">
    <source>
        <dbReference type="Proteomes" id="UP000831684"/>
    </source>
</evidence>
<dbReference type="HAMAP" id="MF_00742">
    <property type="entry name" value="Formyl_CoA_transfer"/>
    <property type="match status" value="1"/>
</dbReference>
<feature type="binding site" evidence="3">
    <location>
        <begin position="72"/>
        <end position="75"/>
    </location>
    <ligand>
        <name>CoA</name>
        <dbReference type="ChEBI" id="CHEBI:57287"/>
    </ligand>
</feature>
<dbReference type="Proteomes" id="UP000831684">
    <property type="component" value="Plasmid pA"/>
</dbReference>
<feature type="binding site" evidence="3">
    <location>
        <begin position="15"/>
        <end position="18"/>
    </location>
    <ligand>
        <name>CoA</name>
        <dbReference type="ChEBI" id="CHEBI:57287"/>
    </ligand>
</feature>
<dbReference type="GO" id="GO:0033611">
    <property type="term" value="P:oxalate catabolic process"/>
    <property type="evidence" value="ECO:0007669"/>
    <property type="project" value="UniProtKB-UniRule"/>
</dbReference>
<reference evidence="4" key="1">
    <citation type="submission" date="2021-09" db="EMBL/GenBank/DDBJ databases">
        <title>Network and meta-omics reveal the key degrader and cooperation patterns in an efficient 1,4-dioxane-degrading microbial community.</title>
        <authorList>
            <person name="Dai C."/>
        </authorList>
    </citation>
    <scope>NUCLEOTIDE SEQUENCE</scope>
    <source>
        <strain evidence="4">ZM13</strain>
        <plasmid evidence="4">pA</plasmid>
    </source>
</reference>
<dbReference type="GO" id="GO:0033608">
    <property type="term" value="F:formyl-CoA transferase activity"/>
    <property type="evidence" value="ECO:0007669"/>
    <property type="project" value="UniProtKB-EC"/>
</dbReference>
<dbReference type="SUPFAM" id="SSF89796">
    <property type="entry name" value="CoA-transferase family III (CaiB/BaiF)"/>
    <property type="match status" value="1"/>
</dbReference>
<dbReference type="NCBIfam" id="NF003809">
    <property type="entry name" value="PRK05398.1"/>
    <property type="match status" value="1"/>
</dbReference>
<dbReference type="Gene3D" id="3.30.1540.10">
    <property type="entry name" value="formyl-coa transferase, domain 3"/>
    <property type="match status" value="1"/>
</dbReference>
<dbReference type="InterPro" id="IPR050483">
    <property type="entry name" value="CoA-transferase_III_domain"/>
</dbReference>
<evidence type="ECO:0000313" key="4">
    <source>
        <dbReference type="EMBL" id="UOK73359.1"/>
    </source>
</evidence>
<feature type="binding site" evidence="3">
    <location>
        <begin position="248"/>
        <end position="250"/>
    </location>
    <ligand>
        <name>substrate</name>
    </ligand>
</feature>
<dbReference type="InterPro" id="IPR017659">
    <property type="entry name" value="Formyl_CoA_transfer"/>
</dbReference>
<dbReference type="NCBIfam" id="TIGR03253">
    <property type="entry name" value="oxalate_frc"/>
    <property type="match status" value="1"/>
</dbReference>
<proteinExistence type="inferred from homology"/>
<dbReference type="PANTHER" id="PTHR48207:SF3">
    <property type="entry name" value="SUCCINATE--HYDROXYMETHYLGLUTARATE COA-TRANSFERASE"/>
    <property type="match status" value="1"/>
</dbReference>
<sequence length="416" mass="45319">MSKPLEGIKIIDFTHVQAGPACTQLLAWFGADVIKVERPGAGDVTRNQLRHVKDADALYFTMLNSNKRSLTLDTKTAQGKEVLTKLIQESDVMVENFGPGALDRMGFTWEHIQSLNPGMILASVKGFSEGHAYEDLKVYENVAQCAGGAASTTGFWDGPPTVSAAALGDSNTGMHLAIGILTALHQKIKTGKGQKVAVSMQDSVLNLCRVKLRDQQRLDALGYLEEYPQYPHGEFSDVVPRGGNAGGGGQPGWVLKCKGWETDPNAYIYFTIQGHAWAPICKALGKPEWIDDPAYNTAEARQDKIFDIFAFIESWLADKTKFEAIDILRKFDIPCAPVLSMKEIANDPSLRASGTVVEVDHPKLGKYLTVGSPIKFSDVQVEVTASPLLGQHTNEVLAQLGYSQEEISAMHDAKAV</sequence>
<evidence type="ECO:0000256" key="2">
    <source>
        <dbReference type="ARBA" id="ARBA00025298"/>
    </source>
</evidence>
<organism evidence="4 5">
    <name type="scientific">Ancylobacter polymorphus</name>
    <dbReference type="NCBI Taxonomy" id="223390"/>
    <lineage>
        <taxon>Bacteria</taxon>
        <taxon>Pseudomonadati</taxon>
        <taxon>Pseudomonadota</taxon>
        <taxon>Alphaproteobacteria</taxon>
        <taxon>Hyphomicrobiales</taxon>
        <taxon>Xanthobacteraceae</taxon>
        <taxon>Ancylobacter</taxon>
    </lineage>
</organism>
<feature type="binding site" evidence="3">
    <location>
        <begin position="137"/>
        <end position="140"/>
    </location>
    <ligand>
        <name>CoA</name>
        <dbReference type="ChEBI" id="CHEBI:57287"/>
    </ligand>
</feature>